<evidence type="ECO:0000313" key="1">
    <source>
        <dbReference type="EMBL" id="MCQ1538072.1"/>
    </source>
</evidence>
<dbReference type="EMBL" id="VOTZ01000005">
    <property type="protein sequence ID" value="MCQ1538072.1"/>
    <property type="molecule type" value="Genomic_DNA"/>
</dbReference>
<dbReference type="AlphaFoldDB" id="A0ABD4TKK6"/>
<proteinExistence type="predicted"/>
<dbReference type="RefSeq" id="WP_255332004.1">
    <property type="nucleotide sequence ID" value="NZ_VOTZ01000005.1"/>
</dbReference>
<organism evidence="1 2">
    <name type="scientific">Methanocalculus taiwanensis</name>
    <dbReference type="NCBI Taxonomy" id="106207"/>
    <lineage>
        <taxon>Archaea</taxon>
        <taxon>Methanobacteriati</taxon>
        <taxon>Methanobacteriota</taxon>
        <taxon>Stenosarchaea group</taxon>
        <taxon>Methanomicrobia</taxon>
        <taxon>Methanomicrobiales</taxon>
        <taxon>Methanocalculaceae</taxon>
        <taxon>Methanocalculus</taxon>
    </lineage>
</organism>
<keyword evidence="2" id="KW-1185">Reference proteome</keyword>
<protein>
    <submittedName>
        <fullName evidence="1">Type II secretion system protein E</fullName>
    </submittedName>
</protein>
<name>A0ABD4TKK6_9EURY</name>
<dbReference type="Proteomes" id="UP001524383">
    <property type="component" value="Unassembled WGS sequence"/>
</dbReference>
<gene>
    <name evidence="1" type="ORF">FTO68_03580</name>
</gene>
<sequence length="114" mass="13727">MSIRISFTLENDLAHQIEQFAQEKRIERNEAILRLIEAGIEKYAEDRSFVPVLRERSFEEVKVINRSLESLTDAVKDLKKEIRVVHHILDLKWQNNQQPAPQETRRWWEFWKGL</sequence>
<reference evidence="1 2" key="1">
    <citation type="submission" date="2019-08" db="EMBL/GenBank/DDBJ databases">
        <authorList>
            <person name="Chen S.-C."/>
            <person name="Lai M.-C."/>
            <person name="You Y.-T."/>
        </authorList>
    </citation>
    <scope>NUCLEOTIDE SEQUENCE [LARGE SCALE GENOMIC DNA]</scope>
    <source>
        <strain evidence="1 2">P2F9704a</strain>
    </source>
</reference>
<evidence type="ECO:0000313" key="2">
    <source>
        <dbReference type="Proteomes" id="UP001524383"/>
    </source>
</evidence>
<accession>A0ABD4TKK6</accession>
<comment type="caution">
    <text evidence="1">The sequence shown here is derived from an EMBL/GenBank/DDBJ whole genome shotgun (WGS) entry which is preliminary data.</text>
</comment>